<feature type="region of interest" description="Disordered" evidence="1">
    <location>
        <begin position="76"/>
        <end position="103"/>
    </location>
</feature>
<keyword evidence="4" id="KW-1185">Reference proteome</keyword>
<dbReference type="Proteomes" id="UP000606974">
    <property type="component" value="Unassembled WGS sequence"/>
</dbReference>
<feature type="region of interest" description="Disordered" evidence="1">
    <location>
        <begin position="275"/>
        <end position="479"/>
    </location>
</feature>
<feature type="compositionally biased region" description="Polar residues" evidence="1">
    <location>
        <begin position="338"/>
        <end position="354"/>
    </location>
</feature>
<feature type="compositionally biased region" description="Basic and acidic residues" evidence="1">
    <location>
        <begin position="82"/>
        <end position="91"/>
    </location>
</feature>
<gene>
    <name evidence="3" type="ORF">GJ744_004719</name>
</gene>
<feature type="compositionally biased region" description="Low complexity" evidence="1">
    <location>
        <begin position="295"/>
        <end position="305"/>
    </location>
</feature>
<organism evidence="3 4">
    <name type="scientific">Endocarpon pusillum</name>
    <dbReference type="NCBI Taxonomy" id="364733"/>
    <lineage>
        <taxon>Eukaryota</taxon>
        <taxon>Fungi</taxon>
        <taxon>Dikarya</taxon>
        <taxon>Ascomycota</taxon>
        <taxon>Pezizomycotina</taxon>
        <taxon>Eurotiomycetes</taxon>
        <taxon>Chaetothyriomycetidae</taxon>
        <taxon>Verrucariales</taxon>
        <taxon>Verrucariaceae</taxon>
        <taxon>Endocarpon</taxon>
    </lineage>
</organism>
<comment type="caution">
    <text evidence="3">The sequence shown here is derived from an EMBL/GenBank/DDBJ whole genome shotgun (WGS) entry which is preliminary data.</text>
</comment>
<dbReference type="OrthoDB" id="3438983at2759"/>
<dbReference type="Pfam" id="PF20233">
    <property type="entry name" value="DUF6590"/>
    <property type="match status" value="1"/>
</dbReference>
<evidence type="ECO:0000313" key="3">
    <source>
        <dbReference type="EMBL" id="KAF7503012.1"/>
    </source>
</evidence>
<dbReference type="InterPro" id="IPR046497">
    <property type="entry name" value="DUF6590"/>
</dbReference>
<protein>
    <recommendedName>
        <fullName evidence="2">DUF6590 domain-containing protein</fullName>
    </recommendedName>
</protein>
<feature type="domain" description="DUF6590" evidence="2">
    <location>
        <begin position="110"/>
        <end position="259"/>
    </location>
</feature>
<dbReference type="AlphaFoldDB" id="A0A8H7A8D0"/>
<sequence length="479" mass="52872">MSSLFDNKWSTMNPPRFSFNFFLWIGDTVSGEHHPPFIKLINLCVHQASNRIARDFDGMVTPQHRLDHLEKSTIFKTPSNPEQKRMEEPKAKGRTAGLDKSNRFEHRRLDPGSIFIAEHYEGAGSDTNFALTREDGVTAEGITTCASHRPIVIKDRKFIVLFVHTYQYVCIPLFTYQKDGANSRRDEEEHVSVDDCRIHTPQTIQQSQWKPLRTIYMTPEAHALAANTAARVTFPVSRAKNLPIELLGALENESLERLKELFIIFNDLAPNGEEKTRLKNKHRDPTWTGAPSARTMTTIPGSTTTPAANENLNPPPILGLPTASTSFGSISPAARSQRGFSTTWRAHSSGQSASYPARGFDWGGLGERRARAASTSQGSQSEGAGQGGGDSQGSGQQSGGGDPPQSFFYAQRRARRSWRPLMDKIGMKVSARSGDAGNAAKKRKADDGDDDGGEKRGDQAQGQVRRSSRKRTKVGSYAE</sequence>
<evidence type="ECO:0000259" key="2">
    <source>
        <dbReference type="Pfam" id="PF20233"/>
    </source>
</evidence>
<accession>A0A8H7A8D0</accession>
<feature type="compositionally biased region" description="Gly residues" evidence="1">
    <location>
        <begin position="384"/>
        <end position="402"/>
    </location>
</feature>
<dbReference type="EMBL" id="JAACFV010000202">
    <property type="protein sequence ID" value="KAF7503012.1"/>
    <property type="molecule type" value="Genomic_DNA"/>
</dbReference>
<proteinExistence type="predicted"/>
<evidence type="ECO:0000313" key="4">
    <source>
        <dbReference type="Proteomes" id="UP000606974"/>
    </source>
</evidence>
<evidence type="ECO:0000256" key="1">
    <source>
        <dbReference type="SAM" id="MobiDB-lite"/>
    </source>
</evidence>
<reference evidence="3" key="1">
    <citation type="submission" date="2020-02" db="EMBL/GenBank/DDBJ databases">
        <authorList>
            <person name="Palmer J.M."/>
        </authorList>
    </citation>
    <scope>NUCLEOTIDE SEQUENCE</scope>
    <source>
        <strain evidence="3">EPUS1.4</strain>
        <tissue evidence="3">Thallus</tissue>
    </source>
</reference>
<name>A0A8H7A8D0_9EURO</name>